<feature type="region of interest" description="Disordered" evidence="3">
    <location>
        <begin position="1349"/>
        <end position="1411"/>
    </location>
</feature>
<dbReference type="SMART" id="SM00823">
    <property type="entry name" value="PKS_PP"/>
    <property type="match status" value="1"/>
</dbReference>
<dbReference type="Gene3D" id="2.160.10.10">
    <property type="entry name" value="Hexapeptide repeat proteins"/>
    <property type="match status" value="2"/>
</dbReference>
<protein>
    <submittedName>
        <fullName evidence="6">Related to coenzyme a synthetase</fullName>
    </submittedName>
</protein>
<dbReference type="InterPro" id="IPR020806">
    <property type="entry name" value="PKS_PP-bd"/>
</dbReference>
<dbReference type="GO" id="GO:0031956">
    <property type="term" value="F:medium-chain fatty acid-CoA ligase activity"/>
    <property type="evidence" value="ECO:0007669"/>
    <property type="project" value="TreeGrafter"/>
</dbReference>
<feature type="domain" description="Carrier" evidence="5">
    <location>
        <begin position="770"/>
        <end position="847"/>
    </location>
</feature>
<dbReference type="SUPFAM" id="SSF47336">
    <property type="entry name" value="ACP-like"/>
    <property type="match status" value="1"/>
</dbReference>
<evidence type="ECO:0000256" key="2">
    <source>
        <dbReference type="ARBA" id="ARBA00022553"/>
    </source>
</evidence>
<evidence type="ECO:0000313" key="7">
    <source>
        <dbReference type="Proteomes" id="UP001187682"/>
    </source>
</evidence>
<dbReference type="Gene3D" id="1.10.1200.10">
    <property type="entry name" value="ACP-like"/>
    <property type="match status" value="1"/>
</dbReference>
<accession>A0AAE8N8V0</accession>
<sequence>MTPISDKELATLLAELSATPSTPSPPSMGIPDLVGKHAAVLLQSIPEVEGNSRKALAQLVLLLSVNQAQPPILDLLRYYSVIRESIPEDAKAGRDPAVTEAAEELLNMIHSSYDCLSDLIEDSNRPALVPSDGTAPVTHGALKRSVENFRLPLRKDYGARNPVVAIALPNGPLLAATCISVTAHFSAAPINAAVGPEQFRADVEQVGAKCIVTTPEVSEKLGLTDSWVAANDIEVVYVHFTPPQELALTTPSGDPLPTPETIVQPNKSSDICLLLFTSGTSGKKKIVPLTLHLVVFGAMLVIDSWGLTSSDICLNMMPLFHIGGLLRNVFAPILAGGSTICCPAFDPGLFWSVVERIRPTWYYASPTMHSLILSTAPSSHDSRFRLICNAAGGLLPSLALQLQGVFGCTVLPSYGMTECMPISTPPLSYNLDRSGTSGVSTGPDLAILDPGDGRVPPDTVGRICVRADPVFHGYLGDNGDLDRSPFTKDGWFDTGDMGYLDSDGYLYVTGRSKEVINRGGEIISPFEVENSIIGASKQRDSPIFGRVKEALAFSAHHDVLQEIVGVVLVASPGTPRVDLRVLHDALRSSLQQAKWPGVIVYMDGLPKRNNKVLRIRLAERMSLPTFTDDTPFIQRHLEAICPPDETALTEKIVTRMCSVDDGVIVATIKDCLPDDMQLDIHIRHNHGQGTLEAVTAPIPGAAANTSSKAQADLENALVRDLVAQLDNYLIPHRIHWLPQPLPRLCNHATIVDVPMLEGILRDLQQKDADKLRHSTEGRVVTTFARILQCDPLMIRPDIDFFSLGGDSLKAGKLIAALRSEFNVSVPISTVFNDGTVSAITEFVEENVPGRSDSSEERRPPGWGETYSSTRWWLLLLQLVPMVAIYPFRRALQWTFFMVALGFTQTWVTNSWIFGRLFNLTACIIFSQLLLRLIIPWAGILAKWVIIGRYKEGLYPMWGSYHTRWWMVQKIVSVCGLGFFGWSSYTRVLYYRLMGAKIGKNVSMSKVRIGEWDLVEIQDGAVLEGCTCRPFGVEWNTTMYLGRIIIGRGATVGVASIVAPGTEVPENTCIGPNSSSWELQDASEENRDLLSDKRPGAHWVLTLFGTLPLLGASWIISLLPWLTALVGLVITAPQDSVNPLYSILNWFAAAHRVGFHYLALVARAAMSPFIAFGFAVVVRWLLDGIFGKLGSGPAKSQGHIAAWRADLMRALMPTSKLHDMTEMMGQHYEGTSVAVRLLGGKVGKRVYWPGTGPSISNYHLVNIGDDVVFGSRSHFITSDNTGAEPISLENNTMIADRVCLLPGVHIGDGATMGSGALTRRNKSYTPGATYVGSKGGDAICLTSSRKPTFQNLVAPTSPAPEKWSSGTNTPELQTPTSEKWSSGASTPVPPEKQTNSSGSSTIDLGETNTEETESTPFGRAYYLKRAPYHVLGPWAIFFYSSSITVFTKFYWNVPSISSIQITNLLFRQESLKFGKGQWYDPLVLLGWTTLFVSVITTLQAIFALVVVIASKWILLGRREPGNYDWDKSSYCQRWQIFLAVERLRRSSFRGHGILGMLTSTHWVVLYMRAMGAKVGRDCALFANGDPSLYFTEPDLLTLGDRVAVDDASLVGHINTRGKFDLNRLSVGDRCVLRTGSRLLSGAQMERDSCLLEHTLVMAGDVVEEGDTVQGWPGGVFRGSRVKESIRACLG</sequence>
<dbReference type="GO" id="GO:0031177">
    <property type="term" value="F:phosphopantetheine binding"/>
    <property type="evidence" value="ECO:0007669"/>
    <property type="project" value="InterPro"/>
</dbReference>
<keyword evidence="4" id="KW-0472">Membrane</keyword>
<evidence type="ECO:0000256" key="4">
    <source>
        <dbReference type="SAM" id="Phobius"/>
    </source>
</evidence>
<dbReference type="SUPFAM" id="SSF51161">
    <property type="entry name" value="Trimeric LpxA-like enzymes"/>
    <property type="match status" value="3"/>
</dbReference>
<evidence type="ECO:0000259" key="5">
    <source>
        <dbReference type="PROSITE" id="PS50075"/>
    </source>
</evidence>
<organism evidence="6 7">
    <name type="scientific">Cephalotrichum gorgonifer</name>
    <dbReference type="NCBI Taxonomy" id="2041049"/>
    <lineage>
        <taxon>Eukaryota</taxon>
        <taxon>Fungi</taxon>
        <taxon>Dikarya</taxon>
        <taxon>Ascomycota</taxon>
        <taxon>Pezizomycotina</taxon>
        <taxon>Sordariomycetes</taxon>
        <taxon>Hypocreomycetidae</taxon>
        <taxon>Microascales</taxon>
        <taxon>Microascaceae</taxon>
        <taxon>Cephalotrichum</taxon>
    </lineage>
</organism>
<dbReference type="Pfam" id="PF00501">
    <property type="entry name" value="AMP-binding"/>
    <property type="match status" value="1"/>
</dbReference>
<dbReference type="GO" id="GO:0006631">
    <property type="term" value="P:fatty acid metabolic process"/>
    <property type="evidence" value="ECO:0007669"/>
    <property type="project" value="TreeGrafter"/>
</dbReference>
<dbReference type="PROSITE" id="PS50075">
    <property type="entry name" value="CARRIER"/>
    <property type="match status" value="1"/>
</dbReference>
<feature type="transmembrane region" description="Helical" evidence="4">
    <location>
        <begin position="893"/>
        <end position="916"/>
    </location>
</feature>
<dbReference type="Gene3D" id="3.30.300.30">
    <property type="match status" value="1"/>
</dbReference>
<reference evidence="6" key="1">
    <citation type="submission" date="2018-03" db="EMBL/GenBank/DDBJ databases">
        <authorList>
            <person name="Guldener U."/>
        </authorList>
    </citation>
    <scope>NUCLEOTIDE SEQUENCE</scope>
</reference>
<feature type="transmembrane region" description="Helical" evidence="4">
    <location>
        <begin position="1427"/>
        <end position="1450"/>
    </location>
</feature>
<dbReference type="Pfam" id="PF00550">
    <property type="entry name" value="PP-binding"/>
    <property type="match status" value="1"/>
</dbReference>
<dbReference type="InterPro" id="IPR042099">
    <property type="entry name" value="ANL_N_sf"/>
</dbReference>
<dbReference type="InterPro" id="IPR045851">
    <property type="entry name" value="AMP-bd_C_sf"/>
</dbReference>
<keyword evidence="2" id="KW-0597">Phosphoprotein</keyword>
<dbReference type="SUPFAM" id="SSF56801">
    <property type="entry name" value="Acetyl-CoA synthetase-like"/>
    <property type="match status" value="1"/>
</dbReference>
<feature type="compositionally biased region" description="Polar residues" evidence="3">
    <location>
        <begin position="1363"/>
        <end position="1384"/>
    </location>
</feature>
<dbReference type="InterPro" id="IPR000873">
    <property type="entry name" value="AMP-dep_synth/lig_dom"/>
</dbReference>
<evidence type="ECO:0000256" key="3">
    <source>
        <dbReference type="SAM" id="MobiDB-lite"/>
    </source>
</evidence>
<proteinExistence type="predicted"/>
<dbReference type="InterPro" id="IPR036736">
    <property type="entry name" value="ACP-like_sf"/>
</dbReference>
<dbReference type="PANTHER" id="PTHR43201:SF10">
    <property type="entry name" value="CARRIER DOMAIN-CONTAINING PROTEIN"/>
    <property type="match status" value="1"/>
</dbReference>
<gene>
    <name evidence="6" type="ORF">DNG_09951</name>
</gene>
<dbReference type="PANTHER" id="PTHR43201">
    <property type="entry name" value="ACYL-COA SYNTHETASE"/>
    <property type="match status" value="1"/>
</dbReference>
<name>A0AAE8N8V0_9PEZI</name>
<dbReference type="Gene3D" id="3.40.50.12780">
    <property type="entry name" value="N-terminal domain of ligase-like"/>
    <property type="match status" value="1"/>
</dbReference>
<feature type="transmembrane region" description="Helical" evidence="4">
    <location>
        <begin position="1483"/>
        <end position="1508"/>
    </location>
</feature>
<feature type="compositionally biased region" description="Polar residues" evidence="3">
    <location>
        <begin position="1391"/>
        <end position="1401"/>
    </location>
</feature>
<keyword evidence="4" id="KW-0812">Transmembrane</keyword>
<evidence type="ECO:0000313" key="6">
    <source>
        <dbReference type="EMBL" id="SPO07257.1"/>
    </source>
</evidence>
<feature type="transmembrane region" description="Helical" evidence="4">
    <location>
        <begin position="1098"/>
        <end position="1131"/>
    </location>
</feature>
<feature type="transmembrane region" description="Helical" evidence="4">
    <location>
        <begin position="1154"/>
        <end position="1181"/>
    </location>
</feature>
<dbReference type="InterPro" id="IPR009081">
    <property type="entry name" value="PP-bd_ACP"/>
</dbReference>
<keyword evidence="1" id="KW-0596">Phosphopantetheine</keyword>
<comment type="caution">
    <text evidence="6">The sequence shown here is derived from an EMBL/GenBank/DDBJ whole genome shotgun (WGS) entry which is preliminary data.</text>
</comment>
<feature type="transmembrane region" description="Helical" evidence="4">
    <location>
        <begin position="928"/>
        <end position="946"/>
    </location>
</feature>
<dbReference type="InterPro" id="IPR011004">
    <property type="entry name" value="Trimer_LpxA-like_sf"/>
</dbReference>
<dbReference type="Proteomes" id="UP001187682">
    <property type="component" value="Unassembled WGS sequence"/>
</dbReference>
<keyword evidence="4" id="KW-1133">Transmembrane helix</keyword>
<dbReference type="EMBL" id="ONZQ02000019">
    <property type="protein sequence ID" value="SPO07257.1"/>
    <property type="molecule type" value="Genomic_DNA"/>
</dbReference>
<feature type="transmembrane region" description="Helical" evidence="4">
    <location>
        <begin position="966"/>
        <end position="989"/>
    </location>
</feature>
<evidence type="ECO:0000256" key="1">
    <source>
        <dbReference type="ARBA" id="ARBA00022450"/>
    </source>
</evidence>
<keyword evidence="7" id="KW-1185">Reference proteome</keyword>